<dbReference type="GO" id="GO:0052689">
    <property type="term" value="F:carboxylic ester hydrolase activity"/>
    <property type="evidence" value="ECO:0007669"/>
    <property type="project" value="UniProtKB-KW"/>
</dbReference>
<name>A0A370DDG8_9GAMM</name>
<evidence type="ECO:0000313" key="6">
    <source>
        <dbReference type="EMBL" id="RDH82931.1"/>
    </source>
</evidence>
<evidence type="ECO:0000313" key="7">
    <source>
        <dbReference type="Proteomes" id="UP000254266"/>
    </source>
</evidence>
<keyword evidence="3" id="KW-0093">Biotin biosynthesis</keyword>
<evidence type="ECO:0000256" key="3">
    <source>
        <dbReference type="ARBA" id="ARBA00022756"/>
    </source>
</evidence>
<dbReference type="AlphaFoldDB" id="A0A370DDG8"/>
<sequence>MVMNEGQVTCLFVHGWAMNSTIWQPLIEKLPNWINVESVDLPGHGLRINESFTSLDELTKDLQAQCDQYKKDNEPLILVGWSLGALPCLQLCVNDAEEVDALMVVSSNPCFVSRDNWRCGVEALVFDEFAASLKNDFSGTIRRFLSLQVKGSDSGRIVLRDLREKILQQAVPNEVSLDAGLEVLKQVDLRDQLEEITKPVSWVLGGQDGLVKQGLVGELKILMPQAEVELYEKAGHAAFLSHSEEFLQQLISFASTTLKIKHVK</sequence>
<dbReference type="InterPro" id="IPR010076">
    <property type="entry name" value="BioH"/>
</dbReference>
<dbReference type="InterPro" id="IPR000073">
    <property type="entry name" value="AB_hydrolase_1"/>
</dbReference>
<dbReference type="Pfam" id="PF12697">
    <property type="entry name" value="Abhydrolase_6"/>
    <property type="match status" value="1"/>
</dbReference>
<dbReference type="NCBIfam" id="TIGR01738">
    <property type="entry name" value="bioH"/>
    <property type="match status" value="1"/>
</dbReference>
<keyword evidence="7" id="KW-1185">Reference proteome</keyword>
<dbReference type="Proteomes" id="UP000254266">
    <property type="component" value="Unassembled WGS sequence"/>
</dbReference>
<dbReference type="Gene3D" id="3.40.50.1820">
    <property type="entry name" value="alpha/beta hydrolase"/>
    <property type="match status" value="1"/>
</dbReference>
<reference evidence="6 7" key="1">
    <citation type="journal article" date="2018" name="ISME J.">
        <title>Endosymbiont genomes yield clues of tubeworm success.</title>
        <authorList>
            <person name="Li Y."/>
            <person name="Liles M.R."/>
            <person name="Halanych K.M."/>
        </authorList>
    </citation>
    <scope>NUCLEOTIDE SEQUENCE [LARGE SCALE GENOMIC DNA]</scope>
    <source>
        <strain evidence="6">A1464</strain>
    </source>
</reference>
<dbReference type="InterPro" id="IPR050228">
    <property type="entry name" value="Carboxylesterase_BioH"/>
</dbReference>
<keyword evidence="2" id="KW-0963">Cytoplasm</keyword>
<dbReference type="InterPro" id="IPR029058">
    <property type="entry name" value="AB_hydrolase_fold"/>
</dbReference>
<protein>
    <submittedName>
        <fullName evidence="6">Pimeloyl-[acyl-carrier protein] methyl ester esterase</fullName>
    </submittedName>
</protein>
<keyword evidence="4" id="KW-0378">Hydrolase</keyword>
<evidence type="ECO:0000259" key="5">
    <source>
        <dbReference type="Pfam" id="PF12697"/>
    </source>
</evidence>
<accession>A0A370DDG8</accession>
<proteinExistence type="predicted"/>
<evidence type="ECO:0000256" key="4">
    <source>
        <dbReference type="ARBA" id="ARBA00022801"/>
    </source>
</evidence>
<dbReference type="PANTHER" id="PTHR43194:SF5">
    <property type="entry name" value="PIMELOYL-[ACYL-CARRIER PROTEIN] METHYL ESTER ESTERASE"/>
    <property type="match status" value="1"/>
</dbReference>
<dbReference type="SUPFAM" id="SSF53474">
    <property type="entry name" value="alpha/beta-Hydrolases"/>
    <property type="match status" value="1"/>
</dbReference>
<dbReference type="PANTHER" id="PTHR43194">
    <property type="entry name" value="HYDROLASE ALPHA/BETA FOLD FAMILY"/>
    <property type="match status" value="1"/>
</dbReference>
<dbReference type="EMBL" id="QFXC01000011">
    <property type="protein sequence ID" value="RDH82931.1"/>
    <property type="molecule type" value="Genomic_DNA"/>
</dbReference>
<evidence type="ECO:0000256" key="2">
    <source>
        <dbReference type="ARBA" id="ARBA00022490"/>
    </source>
</evidence>
<gene>
    <name evidence="6" type="primary">bioH</name>
    <name evidence="6" type="ORF">DIZ80_11745</name>
</gene>
<dbReference type="GO" id="GO:0009102">
    <property type="term" value="P:biotin biosynthetic process"/>
    <property type="evidence" value="ECO:0007669"/>
    <property type="project" value="UniProtKB-KW"/>
</dbReference>
<keyword evidence="1" id="KW-0719">Serine esterase</keyword>
<comment type="caution">
    <text evidence="6">The sequence shown here is derived from an EMBL/GenBank/DDBJ whole genome shotgun (WGS) entry which is preliminary data.</text>
</comment>
<evidence type="ECO:0000256" key="1">
    <source>
        <dbReference type="ARBA" id="ARBA00022487"/>
    </source>
</evidence>
<feature type="domain" description="AB hydrolase-1" evidence="5">
    <location>
        <begin position="11"/>
        <end position="248"/>
    </location>
</feature>
<organism evidence="6 7">
    <name type="scientific">endosymbiont of Galathealinum brachiosum</name>
    <dbReference type="NCBI Taxonomy" id="2200906"/>
    <lineage>
        <taxon>Bacteria</taxon>
        <taxon>Pseudomonadati</taxon>
        <taxon>Pseudomonadota</taxon>
        <taxon>Gammaproteobacteria</taxon>
        <taxon>sulfur-oxidizing symbionts</taxon>
    </lineage>
</organism>